<reference evidence="1 2" key="1">
    <citation type="submission" date="2020-07" db="EMBL/GenBank/DDBJ databases">
        <authorList>
            <person name="Feng X."/>
        </authorList>
    </citation>
    <scope>NUCLEOTIDE SEQUENCE [LARGE SCALE GENOMIC DNA]</scope>
    <source>
        <strain evidence="1 2">JCM31066</strain>
    </source>
</reference>
<evidence type="ECO:0000313" key="1">
    <source>
        <dbReference type="EMBL" id="MBC2594218.1"/>
    </source>
</evidence>
<accession>A0A842HDW2</accession>
<dbReference type="Proteomes" id="UP000546464">
    <property type="component" value="Unassembled WGS sequence"/>
</dbReference>
<dbReference type="EMBL" id="JACHVB010000020">
    <property type="protein sequence ID" value="MBC2594218.1"/>
    <property type="molecule type" value="Genomic_DNA"/>
</dbReference>
<dbReference type="AlphaFoldDB" id="A0A842HDW2"/>
<protein>
    <recommendedName>
        <fullName evidence="3">DNA-binding protein</fullName>
    </recommendedName>
</protein>
<name>A0A842HDW2_9BACT</name>
<evidence type="ECO:0008006" key="3">
    <source>
        <dbReference type="Google" id="ProtNLM"/>
    </source>
</evidence>
<sequence>MRMNAHFERLLPPGQEWFSPKEVAAVIGKTDQFVRDCFLNQKILGHTANGRAGLRHEKRQRYQIHREGVLLYLLRTANYEPEDFLAQVGELLSHCTPEEKRSLRRWLD</sequence>
<proteinExistence type="predicted"/>
<evidence type="ECO:0000313" key="2">
    <source>
        <dbReference type="Proteomes" id="UP000546464"/>
    </source>
</evidence>
<gene>
    <name evidence="1" type="ORF">H5P28_08075</name>
</gene>
<comment type="caution">
    <text evidence="1">The sequence shown here is derived from an EMBL/GenBank/DDBJ whole genome shotgun (WGS) entry which is preliminary data.</text>
</comment>
<dbReference type="RefSeq" id="WP_185675200.1">
    <property type="nucleotide sequence ID" value="NZ_JACHVB010000020.1"/>
</dbReference>
<organism evidence="1 2">
    <name type="scientific">Ruficoccus amylovorans</name>
    <dbReference type="NCBI Taxonomy" id="1804625"/>
    <lineage>
        <taxon>Bacteria</taxon>
        <taxon>Pseudomonadati</taxon>
        <taxon>Verrucomicrobiota</taxon>
        <taxon>Opitutia</taxon>
        <taxon>Puniceicoccales</taxon>
        <taxon>Cerasicoccaceae</taxon>
        <taxon>Ruficoccus</taxon>
    </lineage>
</organism>
<keyword evidence="2" id="KW-1185">Reference proteome</keyword>